<dbReference type="GO" id="GO:0008270">
    <property type="term" value="F:zinc ion binding"/>
    <property type="evidence" value="ECO:0007669"/>
    <property type="project" value="UniProtKB-KW"/>
</dbReference>
<evidence type="ECO:0000256" key="1">
    <source>
        <dbReference type="PROSITE-ProRule" id="PRU00175"/>
    </source>
</evidence>
<feature type="domain" description="RING-type" evidence="3">
    <location>
        <begin position="409"/>
        <end position="467"/>
    </location>
</feature>
<organism evidence="4 5">
    <name type="scientific">Ensete ventricosum</name>
    <name type="common">Abyssinian banana</name>
    <name type="synonym">Musa ensete</name>
    <dbReference type="NCBI Taxonomy" id="4639"/>
    <lineage>
        <taxon>Eukaryota</taxon>
        <taxon>Viridiplantae</taxon>
        <taxon>Streptophyta</taxon>
        <taxon>Embryophyta</taxon>
        <taxon>Tracheophyta</taxon>
        <taxon>Spermatophyta</taxon>
        <taxon>Magnoliopsida</taxon>
        <taxon>Liliopsida</taxon>
        <taxon>Zingiberales</taxon>
        <taxon>Musaceae</taxon>
        <taxon>Ensete</taxon>
    </lineage>
</organism>
<feature type="region of interest" description="Disordered" evidence="2">
    <location>
        <begin position="280"/>
        <end position="318"/>
    </location>
</feature>
<dbReference type="InterPro" id="IPR001841">
    <property type="entry name" value="Znf_RING"/>
</dbReference>
<protein>
    <recommendedName>
        <fullName evidence="3">RING-type domain-containing protein</fullName>
    </recommendedName>
</protein>
<keyword evidence="5" id="KW-1185">Reference proteome</keyword>
<feature type="compositionally biased region" description="Polar residues" evidence="2">
    <location>
        <begin position="63"/>
        <end position="84"/>
    </location>
</feature>
<feature type="region of interest" description="Disordered" evidence="2">
    <location>
        <begin position="63"/>
        <end position="104"/>
    </location>
</feature>
<dbReference type="Gene3D" id="3.30.40.10">
    <property type="entry name" value="Zinc/RING finger domain, C3HC4 (zinc finger)"/>
    <property type="match status" value="1"/>
</dbReference>
<keyword evidence="1" id="KW-0862">Zinc</keyword>
<dbReference type="SUPFAM" id="SSF57850">
    <property type="entry name" value="RING/U-box"/>
    <property type="match status" value="1"/>
</dbReference>
<proteinExistence type="predicted"/>
<sequence>METSKHAVFLSPYRASGGRRPARHNLPKQRQDVRWSSAIRVAHAVTLRGPLVLRWSPDDSFSHYSGASEPSQTTVPRRSTTGTHATYRWDLESHSSPTSRRSEGSNLSFHFKLISGSSISYLEVQYPCVLAIVLLASQPRMGANCCVVAKDKLVQDTSLSTCRNVRHSPSWSFRRDNRTHIEDIMDNPTSLSHISSRDASFKTKVGLASETELLDGGSPLKIFQAPQWHKSPFKTRSSRKSRDNGRGQSNGSDISLEFKGSTKSSCIGCTSYDRPMGFVPLKSSVSEEDPSSSRSHSLPSDPTSSRKARSSPGYQLSRMISDSRIPSLNYVNENSFPEGRQSLGLSVCSNDLSMGGSRGSSSDGWSMCMFSDLASSQRERWSYDSENLSNIGKLIPEQPRPVSLNQQKCKICSKPLQKKSPWSSHKGVSSNELSVVAVLFCGHAYHAECLDNLTPETDRHDPPCPVCIYGEKCVTKLFGKAQSSGRSNGSRIVVADTDMAGDTFSECRRAGKGHRMGASSSLKNSFNKPFRQHLSVELPPSPTVSEKESTRKKGNWARYWKD</sequence>
<evidence type="ECO:0000259" key="3">
    <source>
        <dbReference type="PROSITE" id="PS50089"/>
    </source>
</evidence>
<dbReference type="AlphaFoldDB" id="A0AAV8S1M6"/>
<name>A0AAV8S1M6_ENSVE</name>
<dbReference type="SMART" id="SM00184">
    <property type="entry name" value="RING"/>
    <property type="match status" value="1"/>
</dbReference>
<gene>
    <name evidence="4" type="ORF">OPV22_003669</name>
</gene>
<accession>A0AAV8S1M6</accession>
<feature type="compositionally biased region" description="Low complexity" evidence="2">
    <location>
        <begin position="292"/>
        <end position="305"/>
    </location>
</feature>
<reference evidence="4 5" key="1">
    <citation type="submission" date="2022-12" db="EMBL/GenBank/DDBJ databases">
        <title>Chromosome-scale assembly of the Ensete ventricosum genome.</title>
        <authorList>
            <person name="Dussert Y."/>
            <person name="Stocks J."/>
            <person name="Wendawek A."/>
            <person name="Woldeyes F."/>
            <person name="Nichols R.A."/>
            <person name="Borrell J.S."/>
        </authorList>
    </citation>
    <scope>NUCLEOTIDE SEQUENCE [LARGE SCALE GENOMIC DNA]</scope>
    <source>
        <strain evidence="5">cv. Maze</strain>
        <tissue evidence="4">Seeds</tissue>
    </source>
</reference>
<dbReference type="EMBL" id="JAQQAF010000001">
    <property type="protein sequence ID" value="KAJ8513235.1"/>
    <property type="molecule type" value="Genomic_DNA"/>
</dbReference>
<keyword evidence="1" id="KW-0479">Metal-binding</keyword>
<feature type="region of interest" description="Disordered" evidence="2">
    <location>
        <begin position="1"/>
        <end position="31"/>
    </location>
</feature>
<keyword evidence="1" id="KW-0863">Zinc-finger</keyword>
<evidence type="ECO:0000256" key="2">
    <source>
        <dbReference type="SAM" id="MobiDB-lite"/>
    </source>
</evidence>
<evidence type="ECO:0000313" key="4">
    <source>
        <dbReference type="EMBL" id="KAJ8513235.1"/>
    </source>
</evidence>
<dbReference type="PANTHER" id="PTHR31150">
    <property type="entry name" value="EXPRESSED PROTEIN"/>
    <property type="match status" value="1"/>
</dbReference>
<dbReference type="PROSITE" id="PS50089">
    <property type="entry name" value="ZF_RING_2"/>
    <property type="match status" value="1"/>
</dbReference>
<feature type="region of interest" description="Disordered" evidence="2">
    <location>
        <begin position="230"/>
        <end position="257"/>
    </location>
</feature>
<feature type="region of interest" description="Disordered" evidence="2">
    <location>
        <begin position="535"/>
        <end position="562"/>
    </location>
</feature>
<dbReference type="PANTHER" id="PTHR31150:SF32">
    <property type="entry name" value="RING_U-BOX SUPERFAMILY PROTEIN"/>
    <property type="match status" value="1"/>
</dbReference>
<dbReference type="InterPro" id="IPR013083">
    <property type="entry name" value="Znf_RING/FYVE/PHD"/>
</dbReference>
<evidence type="ECO:0000313" key="5">
    <source>
        <dbReference type="Proteomes" id="UP001222027"/>
    </source>
</evidence>
<feature type="compositionally biased region" description="Polar residues" evidence="2">
    <location>
        <begin position="94"/>
        <end position="104"/>
    </location>
</feature>
<comment type="caution">
    <text evidence="4">The sequence shown here is derived from an EMBL/GenBank/DDBJ whole genome shotgun (WGS) entry which is preliminary data.</text>
</comment>
<dbReference type="Proteomes" id="UP001222027">
    <property type="component" value="Unassembled WGS sequence"/>
</dbReference>